<dbReference type="Pfam" id="PF01120">
    <property type="entry name" value="Alpha_L_fucos"/>
    <property type="match status" value="2"/>
</dbReference>
<evidence type="ECO:0000259" key="7">
    <source>
        <dbReference type="PROSITE" id="PS50022"/>
    </source>
</evidence>
<dbReference type="InterPro" id="IPR000933">
    <property type="entry name" value="Glyco_hydro_29"/>
</dbReference>
<dbReference type="InterPro" id="IPR057739">
    <property type="entry name" value="Glyco_hydro_29_N"/>
</dbReference>
<dbReference type="InterPro" id="IPR000421">
    <property type="entry name" value="FA58C"/>
</dbReference>
<dbReference type="InterPro" id="IPR017853">
    <property type="entry name" value="GH"/>
</dbReference>
<sequence length="631" mass="68111">MSRLRRLLTGAVALAVALPLLPGIPAGAAVAPNSRCGQRITPSPIMPVLPCDDFARILGKAANTVPGEGQLAWQQRPVTAFTHYGMNTFTNREWGSGAEREQTFTPSTVDTDQWMRALKTAGVSQVMLTVKHHDGFVLYPSRYTNHSVVASPWWLSGKDCARLPEVLAAREKAQRERAGDASAYWQVRNAGCANPGGDILAGYVASARRAGLKIGVYLSPADGSELTSSFFAEEVKAVEAKVAKGESLSIEEQAVYEDRANKPAGQGRYGSGSAVTRRTIPTLVPGDDRAAALAAGKLPKFSVEEDDYNAYYLNQLYELFTQYGPIDEMWLDGANPWRGSGVTENYDFATWFKLIQRLSPNTVTFAGPAGVRWVGNENGRARSTEWSPLPTTGDPRTAHNEELFLGGASATDLGSRAVLADPSVRYLQWAPAEADVSIRPGWFWHPAERPKTPRQLVDLYRESVGRNASLLLNVPPGTDGTIATADSAALAAFGTAIRRTEAVNLAAPSPGQPVSPGVRAVTDDALGTSWSPDRGALEGTLEIPLPGTRTFDQIRLGEDIRHGQHVEGAEVQAMRDGRWTTVATVSTIGYSRLVTLPAPVTTDRVRVLLTQSRARPYLSTVALYRTVDAGE</sequence>
<keyword evidence="5" id="KW-0326">Glycosidase</keyword>
<feature type="signal peptide" evidence="6">
    <location>
        <begin position="1"/>
        <end position="28"/>
    </location>
</feature>
<dbReference type="EMBL" id="JBHUKU010000029">
    <property type="protein sequence ID" value="MFD2465136.1"/>
    <property type="molecule type" value="Genomic_DNA"/>
</dbReference>
<evidence type="ECO:0000313" key="8">
    <source>
        <dbReference type="EMBL" id="MFD2465136.1"/>
    </source>
</evidence>
<dbReference type="Gene3D" id="3.20.20.80">
    <property type="entry name" value="Glycosidases"/>
    <property type="match status" value="2"/>
</dbReference>
<evidence type="ECO:0000256" key="1">
    <source>
        <dbReference type="ARBA" id="ARBA00007951"/>
    </source>
</evidence>
<dbReference type="InterPro" id="IPR008979">
    <property type="entry name" value="Galactose-bd-like_sf"/>
</dbReference>
<evidence type="ECO:0000256" key="5">
    <source>
        <dbReference type="ARBA" id="ARBA00023295"/>
    </source>
</evidence>
<dbReference type="Proteomes" id="UP001597419">
    <property type="component" value="Unassembled WGS sequence"/>
</dbReference>
<evidence type="ECO:0000256" key="6">
    <source>
        <dbReference type="SAM" id="SignalP"/>
    </source>
</evidence>
<dbReference type="PROSITE" id="PS50022">
    <property type="entry name" value="FA58C_3"/>
    <property type="match status" value="1"/>
</dbReference>
<name>A0ABW5GWC6_9PSEU</name>
<dbReference type="Gene3D" id="2.60.120.260">
    <property type="entry name" value="Galactose-binding domain-like"/>
    <property type="match status" value="1"/>
</dbReference>
<protein>
    <recommendedName>
        <fullName evidence="2">alpha-L-fucosidase</fullName>
        <ecNumber evidence="2">3.2.1.51</ecNumber>
    </recommendedName>
</protein>
<dbReference type="SUPFAM" id="SSF51445">
    <property type="entry name" value="(Trans)glycosidases"/>
    <property type="match status" value="2"/>
</dbReference>
<evidence type="ECO:0000313" key="9">
    <source>
        <dbReference type="Proteomes" id="UP001597419"/>
    </source>
</evidence>
<keyword evidence="4" id="KW-0378">Hydrolase</keyword>
<accession>A0ABW5GWC6</accession>
<evidence type="ECO:0000256" key="2">
    <source>
        <dbReference type="ARBA" id="ARBA00012662"/>
    </source>
</evidence>
<comment type="caution">
    <text evidence="8">The sequence shown here is derived from an EMBL/GenBank/DDBJ whole genome shotgun (WGS) entry which is preliminary data.</text>
</comment>
<reference evidence="9" key="1">
    <citation type="journal article" date="2019" name="Int. J. Syst. Evol. Microbiol.">
        <title>The Global Catalogue of Microorganisms (GCM) 10K type strain sequencing project: providing services to taxonomists for standard genome sequencing and annotation.</title>
        <authorList>
            <consortium name="The Broad Institute Genomics Platform"/>
            <consortium name="The Broad Institute Genome Sequencing Center for Infectious Disease"/>
            <person name="Wu L."/>
            <person name="Ma J."/>
        </authorList>
    </citation>
    <scope>NUCLEOTIDE SEQUENCE [LARGE SCALE GENOMIC DNA]</scope>
    <source>
        <strain evidence="9">CGMCC 4.7643</strain>
    </source>
</reference>
<feature type="domain" description="F5/8 type C" evidence="7">
    <location>
        <begin position="485"/>
        <end position="626"/>
    </location>
</feature>
<proteinExistence type="inferred from homology"/>
<dbReference type="SUPFAM" id="SSF49785">
    <property type="entry name" value="Galactose-binding domain-like"/>
    <property type="match status" value="1"/>
</dbReference>
<feature type="chain" id="PRO_5047030712" description="alpha-L-fucosidase" evidence="6">
    <location>
        <begin position="29"/>
        <end position="631"/>
    </location>
</feature>
<dbReference type="PANTHER" id="PTHR10030:SF37">
    <property type="entry name" value="ALPHA-L-FUCOSIDASE-RELATED"/>
    <property type="match status" value="1"/>
</dbReference>
<organism evidence="8 9">
    <name type="scientific">Amycolatopsis samaneae</name>
    <dbReference type="NCBI Taxonomy" id="664691"/>
    <lineage>
        <taxon>Bacteria</taxon>
        <taxon>Bacillati</taxon>
        <taxon>Actinomycetota</taxon>
        <taxon>Actinomycetes</taxon>
        <taxon>Pseudonocardiales</taxon>
        <taxon>Pseudonocardiaceae</taxon>
        <taxon>Amycolatopsis</taxon>
    </lineage>
</organism>
<evidence type="ECO:0000256" key="3">
    <source>
        <dbReference type="ARBA" id="ARBA00022729"/>
    </source>
</evidence>
<comment type="similarity">
    <text evidence="1">Belongs to the glycosyl hydrolase 29 family.</text>
</comment>
<dbReference type="RefSeq" id="WP_345407178.1">
    <property type="nucleotide sequence ID" value="NZ_BAABHG010000022.1"/>
</dbReference>
<dbReference type="PANTHER" id="PTHR10030">
    <property type="entry name" value="ALPHA-L-FUCOSIDASE"/>
    <property type="match status" value="1"/>
</dbReference>
<dbReference type="Pfam" id="PF00754">
    <property type="entry name" value="F5_F8_type_C"/>
    <property type="match status" value="1"/>
</dbReference>
<gene>
    <name evidence="8" type="ORF">ACFSYJ_41420</name>
</gene>
<evidence type="ECO:0000256" key="4">
    <source>
        <dbReference type="ARBA" id="ARBA00022801"/>
    </source>
</evidence>
<dbReference type="EC" id="3.2.1.51" evidence="2"/>
<keyword evidence="9" id="KW-1185">Reference proteome</keyword>
<keyword evidence="3 6" id="KW-0732">Signal</keyword>
<dbReference type="SMART" id="SM00812">
    <property type="entry name" value="Alpha_L_fucos"/>
    <property type="match status" value="1"/>
</dbReference>